<reference evidence="2 3" key="1">
    <citation type="submission" date="2020-02" db="EMBL/GenBank/DDBJ databases">
        <title>Genome assembly of a novel Clostridium senegalense strain.</title>
        <authorList>
            <person name="Gupta T.B."/>
            <person name="Jauregui R."/>
            <person name="Maclean P."/>
            <person name="Nawarathana A."/>
            <person name="Brightwell G."/>
        </authorList>
    </citation>
    <scope>NUCLEOTIDE SEQUENCE [LARGE SCALE GENOMIC DNA]</scope>
    <source>
        <strain evidence="2 3">AGRFS4</strain>
    </source>
</reference>
<evidence type="ECO:0000313" key="2">
    <source>
        <dbReference type="EMBL" id="NEU04635.1"/>
    </source>
</evidence>
<comment type="caution">
    <text evidence="2">The sequence shown here is derived from an EMBL/GenBank/DDBJ whole genome shotgun (WGS) entry which is preliminary data.</text>
</comment>
<accession>A0A6M0H1K0</accession>
<evidence type="ECO:0000313" key="3">
    <source>
        <dbReference type="Proteomes" id="UP000481872"/>
    </source>
</evidence>
<dbReference type="Pfam" id="PF11392">
    <property type="entry name" value="AllH"/>
    <property type="match status" value="1"/>
</dbReference>
<evidence type="ECO:0000256" key="1">
    <source>
        <dbReference type="PROSITE-ProRule" id="PRU00182"/>
    </source>
</evidence>
<organism evidence="2 3">
    <name type="scientific">Clostridium senegalense</name>
    <dbReference type="NCBI Taxonomy" id="1465809"/>
    <lineage>
        <taxon>Bacteria</taxon>
        <taxon>Bacillati</taxon>
        <taxon>Bacillota</taxon>
        <taxon>Clostridia</taxon>
        <taxon>Eubacteriales</taxon>
        <taxon>Clostridiaceae</taxon>
        <taxon>Clostridium</taxon>
    </lineage>
</organism>
<gene>
    <name evidence="2" type="ORF">G3M99_07110</name>
</gene>
<dbReference type="InterPro" id="IPR021530">
    <property type="entry name" value="AllH-like"/>
</dbReference>
<dbReference type="Proteomes" id="UP000481872">
    <property type="component" value="Unassembled WGS sequence"/>
</dbReference>
<keyword evidence="3" id="KW-1185">Reference proteome</keyword>
<dbReference type="GO" id="GO:0003723">
    <property type="term" value="F:RNA binding"/>
    <property type="evidence" value="ECO:0007669"/>
    <property type="project" value="UniProtKB-KW"/>
</dbReference>
<dbReference type="AlphaFoldDB" id="A0A6M0H1K0"/>
<sequence>MYTVKANQYSKDILSENNFFESDEFHEEYGKIHSIFKKSLNIKISSKLINIIGNVNMKLPFSIEVNDSIIEYLTYNLSVGDNVSINYKNKKVIFNNIGLELSILDGEYEYTIKNKNFNSNTVKKNLKIIGDFIENSNIQNGFSKSNKEFLERLSYNENTQIDEFYNNIIRLKNVVVFNREKEDLFSYFIGRGKGLTPSGDDLILGLISFLKISGEDNMSKELYEYLQNKGRKRTTDISLEYLMYGCKGKVGHMINDLCEAMLDNDLDIIEEKLINVSKKGHTSGIDTILGIFLGMVAIIEKNKLNKIGVN</sequence>
<dbReference type="RefSeq" id="WP_199869674.1">
    <property type="nucleotide sequence ID" value="NZ_JAAGPU010000010.1"/>
</dbReference>
<dbReference type="PROSITE" id="PS50889">
    <property type="entry name" value="S4"/>
    <property type="match status" value="1"/>
</dbReference>
<dbReference type="EMBL" id="JAAGPU010000010">
    <property type="protein sequence ID" value="NEU04635.1"/>
    <property type="molecule type" value="Genomic_DNA"/>
</dbReference>
<name>A0A6M0H1K0_9CLOT</name>
<protein>
    <submittedName>
        <fullName evidence="2">DUF2877 domain-containing protein</fullName>
    </submittedName>
</protein>
<proteinExistence type="predicted"/>
<keyword evidence="1" id="KW-0694">RNA-binding</keyword>